<dbReference type="Proteomes" id="UP000604066">
    <property type="component" value="Unassembled WGS sequence"/>
</dbReference>
<feature type="domain" description="ATP-grasp" evidence="5">
    <location>
        <begin position="87"/>
        <end position="277"/>
    </location>
</feature>
<keyword evidence="7" id="KW-1185">Reference proteome</keyword>
<evidence type="ECO:0000256" key="2">
    <source>
        <dbReference type="ARBA" id="ARBA00022741"/>
    </source>
</evidence>
<dbReference type="Gene3D" id="3.30.470.20">
    <property type="entry name" value="ATP-grasp fold, B domain"/>
    <property type="match status" value="1"/>
</dbReference>
<organism evidence="6 7">
    <name type="scientific">Carboxydothermus ferrireducens DSM 11255</name>
    <dbReference type="NCBI Taxonomy" id="1119529"/>
    <lineage>
        <taxon>Bacteria</taxon>
        <taxon>Bacillati</taxon>
        <taxon>Bacillota</taxon>
        <taxon>Clostridia</taxon>
        <taxon>Thermoanaerobacterales</taxon>
        <taxon>Thermoanaerobacteraceae</taxon>
        <taxon>Carboxydothermus</taxon>
    </lineage>
</organism>
<dbReference type="SUPFAM" id="SSF51735">
    <property type="entry name" value="NAD(P)-binding Rossmann-fold domains"/>
    <property type="match status" value="1"/>
</dbReference>
<dbReference type="InterPro" id="IPR011761">
    <property type="entry name" value="ATP-grasp"/>
</dbReference>
<dbReference type="PANTHER" id="PTHR43055:SF1">
    <property type="entry name" value="FORMATE-DEPENDENT PHOSPHORIBOSYLGLYCINAMIDE FORMYLTRANSFERASE"/>
    <property type="match status" value="1"/>
</dbReference>
<keyword evidence="1" id="KW-0436">Ligase</keyword>
<protein>
    <submittedName>
        <fullName evidence="6">Pyrrolysine biosynthesis protein PylC</fullName>
    </submittedName>
</protein>
<dbReference type="SUPFAM" id="SSF56059">
    <property type="entry name" value="Glutathione synthetase ATP-binding domain-like"/>
    <property type="match status" value="1"/>
</dbReference>
<evidence type="ECO:0000259" key="5">
    <source>
        <dbReference type="PROSITE" id="PS50975"/>
    </source>
</evidence>
<sequence>MRVAVIGGKLQGVEVCYLAKKAGWEVILIDKNITVPAKGLSESFFSINVFDKKVADLLKNTDLIIPALESLEVLQELQKIAVEIDVPLLFDLDSYKITSSKIISNKLIRNLKIPQPDQWPNCKFPVIIKPSFSSGSKGVRKISNYLQLSNLNLKELVDDWVIEEYLDGPSFSIEVAGFKENYRTLQITELQMDPSYDCKRVIAPANLQESLQKKLENIALTIAQKLRLKGIMDVEVILSGGQLKVLEIDARIPSQTPTVVFHASGVNMLKEVGEAFKWGKELTFQKNKDEAVIYEHIRVDSEKIEVLGENIMTTGGPLTLMENFFGADEAITNYTAGQNQWIATVIFKAKTLTEVWEKHKYFIENLKRTFKIQKYIDNFPN</sequence>
<dbReference type="InterPro" id="IPR036291">
    <property type="entry name" value="NAD(P)-bd_dom_sf"/>
</dbReference>
<accession>A0ABX2RBE4</accession>
<dbReference type="EMBL" id="JACCBS010000003">
    <property type="protein sequence ID" value="NYE58503.1"/>
    <property type="molecule type" value="Genomic_DNA"/>
</dbReference>
<evidence type="ECO:0000256" key="4">
    <source>
        <dbReference type="PROSITE-ProRule" id="PRU00409"/>
    </source>
</evidence>
<dbReference type="Gene3D" id="3.40.50.720">
    <property type="entry name" value="NAD(P)-binding Rossmann-like Domain"/>
    <property type="match status" value="1"/>
</dbReference>
<dbReference type="Pfam" id="PF02655">
    <property type="entry name" value="ATP-grasp_3"/>
    <property type="match status" value="1"/>
</dbReference>
<evidence type="ECO:0000256" key="3">
    <source>
        <dbReference type="ARBA" id="ARBA00022840"/>
    </source>
</evidence>
<gene>
    <name evidence="6" type="ORF">HDG70_002254</name>
</gene>
<evidence type="ECO:0000256" key="1">
    <source>
        <dbReference type="ARBA" id="ARBA00022598"/>
    </source>
</evidence>
<reference evidence="6 7" key="1">
    <citation type="submission" date="2020-07" db="EMBL/GenBank/DDBJ databases">
        <title>Genomic Encyclopedia of Type Strains, Phase III (KMG-III): the genomes of soil and plant-associated and newly described type strains.</title>
        <authorList>
            <person name="Whitman W."/>
        </authorList>
    </citation>
    <scope>NUCLEOTIDE SEQUENCE [LARGE SCALE GENOMIC DNA]</scope>
    <source>
        <strain evidence="6 7">DSM 11255</strain>
    </source>
</reference>
<name>A0ABX2RBE4_9THEO</name>
<dbReference type="PROSITE" id="PS50975">
    <property type="entry name" value="ATP_GRASP"/>
    <property type="match status" value="1"/>
</dbReference>
<dbReference type="PANTHER" id="PTHR43055">
    <property type="entry name" value="FORMATE-DEPENDENT PHOSPHORIBOSYLGLYCINAMIDE FORMYLTRANSFERASE"/>
    <property type="match status" value="1"/>
</dbReference>
<dbReference type="RefSeq" id="WP_028052234.1">
    <property type="nucleotide sequence ID" value="NZ_ATYG01000016.1"/>
</dbReference>
<evidence type="ECO:0000313" key="7">
    <source>
        <dbReference type="Proteomes" id="UP000604066"/>
    </source>
</evidence>
<evidence type="ECO:0000313" key="6">
    <source>
        <dbReference type="EMBL" id="NYE58503.1"/>
    </source>
</evidence>
<dbReference type="InterPro" id="IPR023890">
    <property type="entry name" value="Pyrrolys_PylC"/>
</dbReference>
<comment type="caution">
    <text evidence="6">The sequence shown here is derived from an EMBL/GenBank/DDBJ whole genome shotgun (WGS) entry which is preliminary data.</text>
</comment>
<keyword evidence="2 4" id="KW-0547">Nucleotide-binding</keyword>
<dbReference type="InterPro" id="IPR003806">
    <property type="entry name" value="ATP-grasp_PylC-type"/>
</dbReference>
<proteinExistence type="predicted"/>
<dbReference type="NCBIfam" id="TIGR03909">
    <property type="entry name" value="pyrrolys_PylC"/>
    <property type="match status" value="1"/>
</dbReference>
<keyword evidence="3 4" id="KW-0067">ATP-binding</keyword>